<dbReference type="AlphaFoldDB" id="A0A1H6MPD4"/>
<accession>A0A1H6MPD4</accession>
<evidence type="ECO:0000256" key="9">
    <source>
        <dbReference type="ARBA" id="ARBA00023136"/>
    </source>
</evidence>
<keyword evidence="11" id="KW-0282">Flagellum</keyword>
<keyword evidence="4" id="KW-1003">Cell membrane</keyword>
<keyword evidence="10" id="KW-0997">Cell inner membrane</keyword>
<dbReference type="GO" id="GO:0009425">
    <property type="term" value="C:bacterial-type flagellum basal body"/>
    <property type="evidence" value="ECO:0007669"/>
    <property type="project" value="InterPro"/>
</dbReference>
<evidence type="ECO:0000313" key="12">
    <source>
        <dbReference type="Proteomes" id="UP000199371"/>
    </source>
</evidence>
<comment type="subcellular location">
    <subcellularLocation>
        <location evidence="10">Cell inner membrane</location>
    </subcellularLocation>
    <subcellularLocation>
        <location evidence="2">Cell membrane</location>
        <topology evidence="2">Single-pass membrane protein</topology>
    </subcellularLocation>
</comment>
<keyword evidence="5 10" id="KW-0145">Chemotaxis</keyword>
<keyword evidence="7 10" id="KW-0283">Flagellar rotation</keyword>
<reference evidence="12" key="1">
    <citation type="submission" date="2016-10" db="EMBL/GenBank/DDBJ databases">
        <authorList>
            <person name="Varghese N."/>
            <person name="Submissions S."/>
        </authorList>
    </citation>
    <scope>NUCLEOTIDE SEQUENCE [LARGE SCALE GENOMIC DNA]</scope>
    <source>
        <strain evidence="12">DSM 17616</strain>
    </source>
</reference>
<dbReference type="GO" id="GO:0071978">
    <property type="term" value="P:bacterial-type flagellum-dependent swarming motility"/>
    <property type="evidence" value="ECO:0007669"/>
    <property type="project" value="TreeGrafter"/>
</dbReference>
<dbReference type="InterPro" id="IPR005503">
    <property type="entry name" value="FliL"/>
</dbReference>
<dbReference type="EMBL" id="FNXF01000010">
    <property type="protein sequence ID" value="SEH99554.1"/>
    <property type="molecule type" value="Genomic_DNA"/>
</dbReference>
<keyword evidence="11" id="KW-0969">Cilium</keyword>
<dbReference type="NCBIfam" id="NF004285">
    <property type="entry name" value="PRK05696.1"/>
    <property type="match status" value="1"/>
</dbReference>
<organism evidence="11 12">
    <name type="scientific">Rheinheimera pacifica</name>
    <dbReference type="NCBI Taxonomy" id="173990"/>
    <lineage>
        <taxon>Bacteria</taxon>
        <taxon>Pseudomonadati</taxon>
        <taxon>Pseudomonadota</taxon>
        <taxon>Gammaproteobacteria</taxon>
        <taxon>Chromatiales</taxon>
        <taxon>Chromatiaceae</taxon>
        <taxon>Rheinheimera</taxon>
    </lineage>
</organism>
<comment type="similarity">
    <text evidence="3 10">Belongs to the FliL family.</text>
</comment>
<keyword evidence="12" id="KW-1185">Reference proteome</keyword>
<evidence type="ECO:0000256" key="8">
    <source>
        <dbReference type="ARBA" id="ARBA00022989"/>
    </source>
</evidence>
<dbReference type="Pfam" id="PF03748">
    <property type="entry name" value="FliL"/>
    <property type="match status" value="1"/>
</dbReference>
<evidence type="ECO:0000256" key="10">
    <source>
        <dbReference type="RuleBase" id="RU364125"/>
    </source>
</evidence>
<keyword evidence="8 10" id="KW-1133">Transmembrane helix</keyword>
<dbReference type="PANTHER" id="PTHR35091">
    <property type="entry name" value="FLAGELLAR PROTEIN FLIL"/>
    <property type="match status" value="1"/>
</dbReference>
<dbReference type="OrthoDB" id="5829285at2"/>
<feature type="transmembrane region" description="Helical" evidence="10">
    <location>
        <begin position="18"/>
        <end position="39"/>
    </location>
</feature>
<evidence type="ECO:0000256" key="3">
    <source>
        <dbReference type="ARBA" id="ARBA00008281"/>
    </source>
</evidence>
<protein>
    <recommendedName>
        <fullName evidence="10">Flagellar protein FliL</fullName>
    </recommendedName>
</protein>
<evidence type="ECO:0000313" key="11">
    <source>
        <dbReference type="EMBL" id="SEH99554.1"/>
    </source>
</evidence>
<comment type="function">
    <text evidence="1 10">Controls the rotational direction of flagella during chemotaxis.</text>
</comment>
<dbReference type="STRING" id="173990.SAMN05660691_02678"/>
<keyword evidence="11" id="KW-0966">Cell projection</keyword>
<dbReference type="RefSeq" id="WP_092794130.1">
    <property type="nucleotide sequence ID" value="NZ_FNXF01000010.1"/>
</dbReference>
<dbReference type="GO" id="GO:0005886">
    <property type="term" value="C:plasma membrane"/>
    <property type="evidence" value="ECO:0007669"/>
    <property type="project" value="UniProtKB-SubCell"/>
</dbReference>
<evidence type="ECO:0000256" key="5">
    <source>
        <dbReference type="ARBA" id="ARBA00022500"/>
    </source>
</evidence>
<proteinExistence type="inferred from homology"/>
<dbReference type="GO" id="GO:0006935">
    <property type="term" value="P:chemotaxis"/>
    <property type="evidence" value="ECO:0007669"/>
    <property type="project" value="UniProtKB-KW"/>
</dbReference>
<gene>
    <name evidence="11" type="ORF">SAMN05660691_02678</name>
</gene>
<evidence type="ECO:0000256" key="6">
    <source>
        <dbReference type="ARBA" id="ARBA00022692"/>
    </source>
</evidence>
<evidence type="ECO:0000256" key="2">
    <source>
        <dbReference type="ARBA" id="ARBA00004162"/>
    </source>
</evidence>
<evidence type="ECO:0000256" key="1">
    <source>
        <dbReference type="ARBA" id="ARBA00002254"/>
    </source>
</evidence>
<sequence length="173" mass="17994">MAAEKDLVIAEGSAKKKWLLLGGGAALVVVLIVVGLMLFTGSDSNNAASASDAASGAVSTPGGKDAKGSALYVPLPRPFVFNVPGASRDRMVQIKVQLLVRGTNNETIAMRHIPLIEGSLLETFSAANADELVTVAGRDALKNKALSDLQQAMIEVVGSVVVEEVLFTGFVMQ</sequence>
<name>A0A1H6MPD4_9GAMM</name>
<keyword evidence="6 10" id="KW-0812">Transmembrane</keyword>
<dbReference type="Proteomes" id="UP000199371">
    <property type="component" value="Unassembled WGS sequence"/>
</dbReference>
<dbReference type="PANTHER" id="PTHR35091:SF2">
    <property type="entry name" value="FLAGELLAR PROTEIN FLIL"/>
    <property type="match status" value="1"/>
</dbReference>
<evidence type="ECO:0000256" key="4">
    <source>
        <dbReference type="ARBA" id="ARBA00022475"/>
    </source>
</evidence>
<keyword evidence="9 10" id="KW-0472">Membrane</keyword>
<evidence type="ECO:0000256" key="7">
    <source>
        <dbReference type="ARBA" id="ARBA00022779"/>
    </source>
</evidence>